<dbReference type="Gene3D" id="3.20.20.80">
    <property type="entry name" value="Glycosidases"/>
    <property type="match status" value="1"/>
</dbReference>
<dbReference type="PANTHER" id="PTHR46580:SF4">
    <property type="entry name" value="ATP_GTP-BINDING PROTEIN"/>
    <property type="match status" value="1"/>
</dbReference>
<feature type="region of interest" description="Disordered" evidence="2">
    <location>
        <begin position="161"/>
        <end position="183"/>
    </location>
</feature>
<proteinExistence type="predicted"/>
<dbReference type="InterPro" id="IPR028994">
    <property type="entry name" value="Integrin_alpha_N"/>
</dbReference>
<accession>A0ABV2U965</accession>
<comment type="caution">
    <text evidence="5">The sequence shown here is derived from an EMBL/GenBank/DDBJ whole genome shotgun (WGS) entry which is preliminary data.</text>
</comment>
<dbReference type="Proteomes" id="UP001550044">
    <property type="component" value="Unassembled WGS sequence"/>
</dbReference>
<gene>
    <name evidence="5" type="ORF">ABZV61_16635</name>
</gene>
<dbReference type="Gene3D" id="2.40.128.340">
    <property type="match status" value="1"/>
</dbReference>
<reference evidence="5 6" key="1">
    <citation type="submission" date="2024-06" db="EMBL/GenBank/DDBJ databases">
        <title>The Natural Products Discovery Center: Release of the First 8490 Sequenced Strains for Exploring Actinobacteria Biosynthetic Diversity.</title>
        <authorList>
            <person name="Kalkreuter E."/>
            <person name="Kautsar S.A."/>
            <person name="Yang D."/>
            <person name="Bader C.D."/>
            <person name="Teijaro C.N."/>
            <person name="Fluegel L."/>
            <person name="Davis C.M."/>
            <person name="Simpson J.R."/>
            <person name="Lauterbach L."/>
            <person name="Steele A.D."/>
            <person name="Gui C."/>
            <person name="Meng S."/>
            <person name="Li G."/>
            <person name="Viehrig K."/>
            <person name="Ye F."/>
            <person name="Su P."/>
            <person name="Kiefer A.F."/>
            <person name="Nichols A."/>
            <person name="Cepeda A.J."/>
            <person name="Yan W."/>
            <person name="Fan B."/>
            <person name="Jiang Y."/>
            <person name="Adhikari A."/>
            <person name="Zheng C.-J."/>
            <person name="Schuster L."/>
            <person name="Cowan T.M."/>
            <person name="Smanski M.J."/>
            <person name="Chevrette M.G."/>
            <person name="De Carvalho L.P.S."/>
            <person name="Shen B."/>
        </authorList>
    </citation>
    <scope>NUCLEOTIDE SEQUENCE [LARGE SCALE GENOMIC DNA]</scope>
    <source>
        <strain evidence="5 6">NPDC005137</strain>
    </source>
</reference>
<evidence type="ECO:0000259" key="4">
    <source>
        <dbReference type="Pfam" id="PF08924"/>
    </source>
</evidence>
<protein>
    <submittedName>
        <fullName evidence="5">Glycoside hydrolase domain-containing protein</fullName>
    </submittedName>
</protein>
<dbReference type="InterPro" id="IPR017853">
    <property type="entry name" value="GH"/>
</dbReference>
<feature type="compositionally biased region" description="Low complexity" evidence="2">
    <location>
        <begin position="171"/>
        <end position="183"/>
    </location>
</feature>
<dbReference type="EMBL" id="JBEXIP010000011">
    <property type="protein sequence ID" value="MET8434393.1"/>
    <property type="molecule type" value="Genomic_DNA"/>
</dbReference>
<keyword evidence="6" id="KW-1185">Reference proteome</keyword>
<dbReference type="SUPFAM" id="SSF51445">
    <property type="entry name" value="(Trans)glycosidases"/>
    <property type="match status" value="1"/>
</dbReference>
<dbReference type="InterPro" id="IPR015020">
    <property type="entry name" value="Rv2525c-like_Glyco_Hydro-like"/>
</dbReference>
<feature type="chain" id="PRO_5046475303" evidence="3">
    <location>
        <begin position="31"/>
        <end position="681"/>
    </location>
</feature>
<keyword evidence="5" id="KW-0378">Hydrolase</keyword>
<dbReference type="InterPro" id="IPR013517">
    <property type="entry name" value="FG-GAP"/>
</dbReference>
<evidence type="ECO:0000256" key="3">
    <source>
        <dbReference type="SAM" id="SignalP"/>
    </source>
</evidence>
<dbReference type="SUPFAM" id="SSF69318">
    <property type="entry name" value="Integrin alpha N-terminal domain"/>
    <property type="match status" value="2"/>
</dbReference>
<dbReference type="Gene3D" id="2.115.10.10">
    <property type="entry name" value="Tachylectin 2"/>
    <property type="match status" value="1"/>
</dbReference>
<dbReference type="RefSeq" id="WP_356710001.1">
    <property type="nucleotide sequence ID" value="NZ_JBEXIP010000011.1"/>
</dbReference>
<name>A0ABV2U965_9ACTN</name>
<sequence>MKIRHLRRSASAFIAAIGLTAMFQPSAASAAESRNHVEYGGLSIDVPAGWRLVDLEKEPNACVRLDQHTVYLGHPGARQSCPTRLIAAKTEAIVLEPFTGAAPREDVPTVNVPAGSSAPRALPAGDSREVRLAFEGAGVYATVSYGSSTAAIAEILGSATTGSTAEPQTVPTPRAPTFSAAPSATPSTGYIGKAFDACSAPSSGAMADWASSPYRGVGIYIGGPSRACSQPNLTASWVAEQSGRGWHLLPIYAGLQAGSISSSSATSQGRAAADAAVDLAQALGFVPGTVLYIDMEAYSSGYRTNVLNYLSGWSARMHELRYRSGVYSSSASGIKDLASVYSSTTLVRPDVVWVGNWNGVANTADVNIPAGYWANHQRVHQYSGNVTESYSGTTINIDRNYVDVGAAATTGDPGMTNLTAGDFSGDGKKDLVAVQVATGNLWLYPGTGTGNLSSPPLLIGRGGWNGMANLAVGDFNSDGRDDIVATEKSTGKLYLYKGHGNGTIDSGPSRTEIGSGGWNGMSNIFVGDFTGDGRDDLGGVEKSTGKLYLYRGRGNGTIDGGSSRTEIGSYGWNGMDKIVSPGDMNRDGRDDIVATEKSTGKLYLYKGHGNGTIDSGTSRTEIGSRGWNGISDYAGADFTGDGTGDLMAVKSQPGTTGKLYFYKGTGKGGLNTRVEISSGGW</sequence>
<evidence type="ECO:0000256" key="2">
    <source>
        <dbReference type="SAM" id="MobiDB-lite"/>
    </source>
</evidence>
<dbReference type="Pfam" id="PF08924">
    <property type="entry name" value="Rv2525c_GlyHyd-like"/>
    <property type="match status" value="1"/>
</dbReference>
<evidence type="ECO:0000256" key="1">
    <source>
        <dbReference type="ARBA" id="ARBA00022729"/>
    </source>
</evidence>
<evidence type="ECO:0000313" key="6">
    <source>
        <dbReference type="Proteomes" id="UP001550044"/>
    </source>
</evidence>
<evidence type="ECO:0000313" key="5">
    <source>
        <dbReference type="EMBL" id="MET8434393.1"/>
    </source>
</evidence>
<dbReference type="GO" id="GO:0016787">
    <property type="term" value="F:hydrolase activity"/>
    <property type="evidence" value="ECO:0007669"/>
    <property type="project" value="UniProtKB-KW"/>
</dbReference>
<dbReference type="Pfam" id="PF13517">
    <property type="entry name" value="FG-GAP_3"/>
    <property type="match status" value="2"/>
</dbReference>
<keyword evidence="1 3" id="KW-0732">Signal</keyword>
<organism evidence="5 6">
    <name type="scientific">Streptomyces sp. 900116325</name>
    <dbReference type="NCBI Taxonomy" id="3154295"/>
    <lineage>
        <taxon>Bacteria</taxon>
        <taxon>Bacillati</taxon>
        <taxon>Actinomycetota</taxon>
        <taxon>Actinomycetes</taxon>
        <taxon>Kitasatosporales</taxon>
        <taxon>Streptomycetaceae</taxon>
        <taxon>Streptomyces</taxon>
    </lineage>
</organism>
<feature type="signal peptide" evidence="3">
    <location>
        <begin position="1"/>
        <end position="30"/>
    </location>
</feature>
<feature type="domain" description="Rv2525c-like glycoside hydrolase-like" evidence="4">
    <location>
        <begin position="208"/>
        <end position="402"/>
    </location>
</feature>
<dbReference type="PANTHER" id="PTHR46580">
    <property type="entry name" value="SENSOR KINASE-RELATED"/>
    <property type="match status" value="1"/>
</dbReference>